<dbReference type="Proteomes" id="UP000245474">
    <property type="component" value="Unassembled WGS sequence"/>
</dbReference>
<dbReference type="GO" id="GO:0016787">
    <property type="term" value="F:hydrolase activity"/>
    <property type="evidence" value="ECO:0007669"/>
    <property type="project" value="InterPro"/>
</dbReference>
<dbReference type="Gene3D" id="3.60.21.10">
    <property type="match status" value="1"/>
</dbReference>
<dbReference type="PANTHER" id="PTHR37844">
    <property type="entry name" value="SER/THR PROTEIN PHOSPHATASE SUPERFAMILY (AFU_ORTHOLOGUE AFUA_1G14840)"/>
    <property type="match status" value="1"/>
</dbReference>
<evidence type="ECO:0000313" key="2">
    <source>
        <dbReference type="EMBL" id="PWG61516.1"/>
    </source>
</evidence>
<sequence length="267" mass="29928">MEIRYVSDLHLEVSGRGLRRHDPRFELPVTEADLDRVLVLAGDIDVGEWAAQFALQYAGAFRAVVLVAGNHEYYDGSIPRVVQKLRDAVAAEGIGNVHVLERGFVEIGTVVFIGATLWTDFRGGKPLALKAAQRGMRDFRRIRHGPPAEPYAYRFRPRDAQALHLKSTHYIEREVTSARERGIIPVVITHHAPYYPDGPWGPQISFSYGSDLGEVIARVRPSLWIHGHTHDTVDTYVAGCRVVSNARGYGGIAENERFDPHQYVRVP</sequence>
<dbReference type="InterPro" id="IPR004843">
    <property type="entry name" value="Calcineurin-like_PHP"/>
</dbReference>
<dbReference type="RefSeq" id="WP_109679828.1">
    <property type="nucleotide sequence ID" value="NZ_CP086615.1"/>
</dbReference>
<protein>
    <submittedName>
        <fullName evidence="2">Phosphoesterase</fullName>
    </submittedName>
</protein>
<dbReference type="Pfam" id="PF00149">
    <property type="entry name" value="Metallophos"/>
    <property type="match status" value="1"/>
</dbReference>
<proteinExistence type="predicted"/>
<evidence type="ECO:0000313" key="3">
    <source>
        <dbReference type="Proteomes" id="UP000245474"/>
    </source>
</evidence>
<evidence type="ECO:0000259" key="1">
    <source>
        <dbReference type="Pfam" id="PF00149"/>
    </source>
</evidence>
<gene>
    <name evidence="2" type="ORF">DEM34_15930</name>
</gene>
<dbReference type="InterPro" id="IPR029052">
    <property type="entry name" value="Metallo-depent_PP-like"/>
</dbReference>
<keyword evidence="3" id="KW-1185">Reference proteome</keyword>
<dbReference type="OrthoDB" id="356681at2"/>
<dbReference type="PANTHER" id="PTHR37844:SF2">
    <property type="entry name" value="SER_THR PROTEIN PHOSPHATASE SUPERFAMILY (AFU_ORTHOLOGUE AFUA_1G14840)"/>
    <property type="match status" value="1"/>
</dbReference>
<feature type="domain" description="Calcineurin-like phosphoesterase" evidence="1">
    <location>
        <begin position="6"/>
        <end position="230"/>
    </location>
</feature>
<dbReference type="EMBL" id="QFFI01000032">
    <property type="protein sequence ID" value="PWG61516.1"/>
    <property type="molecule type" value="Genomic_DNA"/>
</dbReference>
<name>A0A2U2MXH4_9GAMM</name>
<accession>A0A2U2MXH4</accession>
<dbReference type="SUPFAM" id="SSF56300">
    <property type="entry name" value="Metallo-dependent phosphatases"/>
    <property type="match status" value="1"/>
</dbReference>
<reference evidence="2 3" key="1">
    <citation type="submission" date="2018-05" db="EMBL/GenBank/DDBJ databases">
        <title>Spiribacter halobius sp. nov., a moderately halophilic bacterium isolated from marine solar saltern.</title>
        <authorList>
            <person name="Zheng W.-S."/>
            <person name="Lu D.-C."/>
            <person name="Du Z.-J."/>
        </authorList>
    </citation>
    <scope>NUCLEOTIDE SEQUENCE [LARGE SCALE GENOMIC DNA]</scope>
    <source>
        <strain evidence="2 3">E85</strain>
    </source>
</reference>
<comment type="caution">
    <text evidence="2">The sequence shown here is derived from an EMBL/GenBank/DDBJ whole genome shotgun (WGS) entry which is preliminary data.</text>
</comment>
<organism evidence="2 3">
    <name type="scientific">Sediminicurvatus halobius</name>
    <dbReference type="NCBI Taxonomy" id="2182432"/>
    <lineage>
        <taxon>Bacteria</taxon>
        <taxon>Pseudomonadati</taxon>
        <taxon>Pseudomonadota</taxon>
        <taxon>Gammaproteobacteria</taxon>
        <taxon>Chromatiales</taxon>
        <taxon>Ectothiorhodospiraceae</taxon>
        <taxon>Sediminicurvatus</taxon>
    </lineage>
</organism>
<dbReference type="AlphaFoldDB" id="A0A2U2MXH4"/>